<dbReference type="Pfam" id="PF04855">
    <property type="entry name" value="SNF5"/>
    <property type="match status" value="1"/>
</dbReference>
<evidence type="ECO:0000313" key="5">
    <source>
        <dbReference type="EMBL" id="DAZ94652.1"/>
    </source>
</evidence>
<keyword evidence="2" id="KW-0539">Nucleus</keyword>
<dbReference type="GO" id="GO:0006357">
    <property type="term" value="P:regulation of transcription by RNA polymerase II"/>
    <property type="evidence" value="ECO:0007669"/>
    <property type="project" value="TreeGrafter"/>
</dbReference>
<dbReference type="InterPro" id="IPR036910">
    <property type="entry name" value="HMG_box_dom_sf"/>
</dbReference>
<organism evidence="5 6">
    <name type="scientific">Lagenidium giganteum</name>
    <dbReference type="NCBI Taxonomy" id="4803"/>
    <lineage>
        <taxon>Eukaryota</taxon>
        <taxon>Sar</taxon>
        <taxon>Stramenopiles</taxon>
        <taxon>Oomycota</taxon>
        <taxon>Peronosporomycetes</taxon>
        <taxon>Pythiales</taxon>
        <taxon>Pythiaceae</taxon>
    </lineage>
</organism>
<dbReference type="SUPFAM" id="SSF47095">
    <property type="entry name" value="HMG-box"/>
    <property type="match status" value="1"/>
</dbReference>
<dbReference type="AlphaFoldDB" id="A0AAV2YJ89"/>
<evidence type="ECO:0000256" key="3">
    <source>
        <dbReference type="SAM" id="MobiDB-lite"/>
    </source>
</evidence>
<dbReference type="InterPro" id="IPR009071">
    <property type="entry name" value="HMG_box_dom"/>
</dbReference>
<evidence type="ECO:0000313" key="6">
    <source>
        <dbReference type="Proteomes" id="UP001146120"/>
    </source>
</evidence>
<gene>
    <name evidence="5" type="ORF">N0F65_000932</name>
</gene>
<keyword evidence="1 2" id="KW-0238">DNA-binding</keyword>
<evidence type="ECO:0000256" key="1">
    <source>
        <dbReference type="ARBA" id="ARBA00023125"/>
    </source>
</evidence>
<dbReference type="Gene3D" id="1.10.30.10">
    <property type="entry name" value="High mobility group box domain"/>
    <property type="match status" value="1"/>
</dbReference>
<feature type="DNA-binding region" description="HMG box" evidence="2">
    <location>
        <begin position="421"/>
        <end position="489"/>
    </location>
</feature>
<dbReference type="GO" id="GO:0006338">
    <property type="term" value="P:chromatin remodeling"/>
    <property type="evidence" value="ECO:0007669"/>
    <property type="project" value="InterPro"/>
</dbReference>
<dbReference type="SMART" id="SM00398">
    <property type="entry name" value="HMG"/>
    <property type="match status" value="1"/>
</dbReference>
<dbReference type="PROSITE" id="PS50118">
    <property type="entry name" value="HMG_BOX_2"/>
    <property type="match status" value="1"/>
</dbReference>
<reference evidence="5" key="1">
    <citation type="submission" date="2022-11" db="EMBL/GenBank/DDBJ databases">
        <authorList>
            <person name="Morgan W.R."/>
            <person name="Tartar A."/>
        </authorList>
    </citation>
    <scope>NUCLEOTIDE SEQUENCE</scope>
    <source>
        <strain evidence="5">ARSEF 373</strain>
    </source>
</reference>
<accession>A0AAV2YJ89</accession>
<sequence length="548" mass="60823">MSSASHAAMAHVGHHAANGTAAGALLDPNAPAAERLVAFMQRHGLAEDTIAAQLEWPREKLQAALAPDARKLKALPEVECALENVIGYYQVRLAAQTLAMTSTKTFLPVTSALRRSAIPAQVGWGTSNVGGVIEWWVDHMDWADTVASRSGVGQAIDCAAWQVDTQAEAVEKSPSAARKRRRQGDAAALAYVNEKSSGDMLCPVRLDIDVDGTRFQDALLLNAYVCNLQTGMEGWKRFVFCAFFSQASTIHKDAIAESIRRQLLSYSSFVSSKRQSAAAVTLHPIILDLVIDGVALRDQFEWDTSNDMNDAEKFAAMVFVVAAGVCLNGCLEVVDGNGRTTIQGKIPTLPDDFDDPIRDVKDAVLWQPVVSELSKEEQHYITAKWGMTRVPASKKQPPLNHSSALRPTPKHASRVSKENKGPRSINSFLMFCQVHKDVGMKGKKRISASETRKIMGDMWRKCTDEDKEQYAQMAEVENEKRRREHIFEQRDRAIAEWEEDEARRKGLLGSTFLETSTDHCRGILLASYMSERHEVDARRQAEEAKWDE</sequence>
<dbReference type="CDD" id="cd00084">
    <property type="entry name" value="HMG-box_SF"/>
    <property type="match status" value="1"/>
</dbReference>
<comment type="caution">
    <text evidence="5">The sequence shown here is derived from an EMBL/GenBank/DDBJ whole genome shotgun (WGS) entry which is preliminary data.</text>
</comment>
<reference evidence="5" key="2">
    <citation type="journal article" date="2023" name="Microbiol Resour">
        <title>Decontamination and Annotation of the Draft Genome Sequence of the Oomycete Lagenidium giganteum ARSEF 373.</title>
        <authorList>
            <person name="Morgan W.R."/>
            <person name="Tartar A."/>
        </authorList>
    </citation>
    <scope>NUCLEOTIDE SEQUENCE</scope>
    <source>
        <strain evidence="5">ARSEF 373</strain>
    </source>
</reference>
<keyword evidence="6" id="KW-1185">Reference proteome</keyword>
<name>A0AAV2YJ89_9STRA</name>
<dbReference type="Pfam" id="PF00505">
    <property type="entry name" value="HMG_box"/>
    <property type="match status" value="1"/>
</dbReference>
<feature type="domain" description="HMG box" evidence="4">
    <location>
        <begin position="421"/>
        <end position="489"/>
    </location>
</feature>
<evidence type="ECO:0000259" key="4">
    <source>
        <dbReference type="PROSITE" id="PS50118"/>
    </source>
</evidence>
<dbReference type="GO" id="GO:0003677">
    <property type="term" value="F:DNA binding"/>
    <property type="evidence" value="ECO:0007669"/>
    <property type="project" value="UniProtKB-UniRule"/>
</dbReference>
<evidence type="ECO:0000256" key="2">
    <source>
        <dbReference type="PROSITE-ProRule" id="PRU00267"/>
    </source>
</evidence>
<dbReference type="PANTHER" id="PTHR48112:SF22">
    <property type="entry name" value="MITOCHONDRIAL TRANSCRIPTION FACTOR A, ISOFORM B"/>
    <property type="match status" value="1"/>
</dbReference>
<dbReference type="InterPro" id="IPR050342">
    <property type="entry name" value="HMGB"/>
</dbReference>
<dbReference type="InterPro" id="IPR006939">
    <property type="entry name" value="SNF5"/>
</dbReference>
<dbReference type="GO" id="GO:0000228">
    <property type="term" value="C:nuclear chromosome"/>
    <property type="evidence" value="ECO:0007669"/>
    <property type="project" value="InterPro"/>
</dbReference>
<protein>
    <recommendedName>
        <fullName evidence="4">HMG box domain-containing protein</fullName>
    </recommendedName>
</protein>
<dbReference type="EMBL" id="DAKRPA010000239">
    <property type="protein sequence ID" value="DAZ94652.1"/>
    <property type="molecule type" value="Genomic_DNA"/>
</dbReference>
<dbReference type="PANTHER" id="PTHR48112">
    <property type="entry name" value="HIGH MOBILITY GROUP PROTEIN DSP1"/>
    <property type="match status" value="1"/>
</dbReference>
<proteinExistence type="predicted"/>
<feature type="region of interest" description="Disordered" evidence="3">
    <location>
        <begin position="391"/>
        <end position="422"/>
    </location>
</feature>
<dbReference type="Proteomes" id="UP001146120">
    <property type="component" value="Unassembled WGS sequence"/>
</dbReference>